<dbReference type="RefSeq" id="WP_226395053.1">
    <property type="nucleotide sequence ID" value="NZ_JADCKL010000007.1"/>
</dbReference>
<dbReference type="Proteomes" id="UP000758652">
    <property type="component" value="Unassembled WGS sequence"/>
</dbReference>
<name>A0ABR9RKP1_9FIRM</name>
<dbReference type="Gene3D" id="1.20.5.170">
    <property type="match status" value="1"/>
</dbReference>
<comment type="caution">
    <text evidence="2">The sequence shown here is derived from an EMBL/GenBank/DDBJ whole genome shotgun (WGS) entry which is preliminary data.</text>
</comment>
<reference evidence="2 3" key="1">
    <citation type="submission" date="2020-10" db="EMBL/GenBank/DDBJ databases">
        <title>ChiBAC.</title>
        <authorList>
            <person name="Zenner C."/>
            <person name="Hitch T.C.A."/>
            <person name="Clavel T."/>
        </authorList>
    </citation>
    <scope>NUCLEOTIDE SEQUENCE [LARGE SCALE GENOMIC DNA]</scope>
    <source>
        <strain evidence="2 3">DSM 108991</strain>
    </source>
</reference>
<keyword evidence="3" id="KW-1185">Reference proteome</keyword>
<dbReference type="SUPFAM" id="SSF57997">
    <property type="entry name" value="Tropomyosin"/>
    <property type="match status" value="1"/>
</dbReference>
<keyword evidence="1" id="KW-0175">Coiled coil</keyword>
<evidence type="ECO:0000256" key="1">
    <source>
        <dbReference type="SAM" id="Coils"/>
    </source>
</evidence>
<organism evidence="2 3">
    <name type="scientific">Claveliimonas monacensis</name>
    <dbReference type="NCBI Taxonomy" id="2779351"/>
    <lineage>
        <taxon>Bacteria</taxon>
        <taxon>Bacillati</taxon>
        <taxon>Bacillota</taxon>
        <taxon>Clostridia</taxon>
        <taxon>Lachnospirales</taxon>
        <taxon>Lachnospiraceae</taxon>
        <taxon>Claveliimonas</taxon>
    </lineage>
</organism>
<proteinExistence type="predicted"/>
<sequence>MTSQELLISIGEMLEAKISPLRKDIREVRQDMSDVKQDICVMKQEMGSMRQEIDGMKQEIVSLKQDMGVMRQEIDFVKEETGSMRSEVSSLREEMDAVKQRLILIETTLENETNRGIRIIAEGHLDLSRKLDDALRVDNEKELLLLRVTHLENEVHTIKERMAL</sequence>
<evidence type="ECO:0000313" key="2">
    <source>
        <dbReference type="EMBL" id="MBE5063522.1"/>
    </source>
</evidence>
<dbReference type="Gene3D" id="1.20.5.190">
    <property type="match status" value="1"/>
</dbReference>
<accession>A0ABR9RKP1</accession>
<dbReference type="EMBL" id="JADCKL010000007">
    <property type="protein sequence ID" value="MBE5063522.1"/>
    <property type="molecule type" value="Genomic_DNA"/>
</dbReference>
<protein>
    <submittedName>
        <fullName evidence="2">Uncharacterized protein</fullName>
    </submittedName>
</protein>
<evidence type="ECO:0000313" key="3">
    <source>
        <dbReference type="Proteomes" id="UP000758652"/>
    </source>
</evidence>
<feature type="coiled-coil region" evidence="1">
    <location>
        <begin position="46"/>
        <end position="80"/>
    </location>
</feature>
<gene>
    <name evidence="2" type="ORF">INF30_09635</name>
</gene>